<protein>
    <submittedName>
        <fullName evidence="1">Uncharacterized protein</fullName>
    </submittedName>
</protein>
<proteinExistence type="predicted"/>
<accession>A0A5J9V191</accession>
<dbReference type="AlphaFoldDB" id="A0A5J9V191"/>
<sequence>MEFAVNAASWVVGKALSPVVDGFLRRGRPAMDSATTWKPSSCSCSMRRPSLKAPSAGRYTALR</sequence>
<evidence type="ECO:0000313" key="1">
    <source>
        <dbReference type="EMBL" id="TVU29171.1"/>
    </source>
</evidence>
<comment type="caution">
    <text evidence="1">The sequence shown here is derived from an EMBL/GenBank/DDBJ whole genome shotgun (WGS) entry which is preliminary data.</text>
</comment>
<feature type="non-terminal residue" evidence="1">
    <location>
        <position position="1"/>
    </location>
</feature>
<dbReference type="EMBL" id="RWGY01000011">
    <property type="protein sequence ID" value="TVU29171.1"/>
    <property type="molecule type" value="Genomic_DNA"/>
</dbReference>
<name>A0A5J9V191_9POAL</name>
<reference evidence="1 2" key="1">
    <citation type="journal article" date="2019" name="Sci. Rep.">
        <title>A high-quality genome of Eragrostis curvula grass provides insights into Poaceae evolution and supports new strategies to enhance forage quality.</title>
        <authorList>
            <person name="Carballo J."/>
            <person name="Santos B.A.C.M."/>
            <person name="Zappacosta D."/>
            <person name="Garbus I."/>
            <person name="Selva J.P."/>
            <person name="Gallo C.A."/>
            <person name="Diaz A."/>
            <person name="Albertini E."/>
            <person name="Caccamo M."/>
            <person name="Echenique V."/>
        </authorList>
    </citation>
    <scope>NUCLEOTIDE SEQUENCE [LARGE SCALE GENOMIC DNA]</scope>
    <source>
        <strain evidence="2">cv. Victoria</strain>
        <tissue evidence="1">Leaf</tissue>
    </source>
</reference>
<evidence type="ECO:0000313" key="2">
    <source>
        <dbReference type="Proteomes" id="UP000324897"/>
    </source>
</evidence>
<keyword evidence="2" id="KW-1185">Reference proteome</keyword>
<gene>
    <name evidence="1" type="ORF">EJB05_20727</name>
</gene>
<organism evidence="1 2">
    <name type="scientific">Eragrostis curvula</name>
    <name type="common">weeping love grass</name>
    <dbReference type="NCBI Taxonomy" id="38414"/>
    <lineage>
        <taxon>Eukaryota</taxon>
        <taxon>Viridiplantae</taxon>
        <taxon>Streptophyta</taxon>
        <taxon>Embryophyta</taxon>
        <taxon>Tracheophyta</taxon>
        <taxon>Spermatophyta</taxon>
        <taxon>Magnoliopsida</taxon>
        <taxon>Liliopsida</taxon>
        <taxon>Poales</taxon>
        <taxon>Poaceae</taxon>
        <taxon>PACMAD clade</taxon>
        <taxon>Chloridoideae</taxon>
        <taxon>Eragrostideae</taxon>
        <taxon>Eragrostidinae</taxon>
        <taxon>Eragrostis</taxon>
    </lineage>
</organism>
<dbReference type="Gramene" id="TVU29171">
    <property type="protein sequence ID" value="TVU29171"/>
    <property type="gene ID" value="EJB05_20727"/>
</dbReference>
<dbReference type="Proteomes" id="UP000324897">
    <property type="component" value="Chromosome 1"/>
</dbReference>